<name>A0ABQ9G3D0_9NEOP</name>
<gene>
    <name evidence="1" type="ORF">PR048_032853</name>
</gene>
<organism evidence="1 2">
    <name type="scientific">Dryococelus australis</name>
    <dbReference type="NCBI Taxonomy" id="614101"/>
    <lineage>
        <taxon>Eukaryota</taxon>
        <taxon>Metazoa</taxon>
        <taxon>Ecdysozoa</taxon>
        <taxon>Arthropoda</taxon>
        <taxon>Hexapoda</taxon>
        <taxon>Insecta</taxon>
        <taxon>Pterygota</taxon>
        <taxon>Neoptera</taxon>
        <taxon>Polyneoptera</taxon>
        <taxon>Phasmatodea</taxon>
        <taxon>Verophasmatodea</taxon>
        <taxon>Anareolatae</taxon>
        <taxon>Phasmatidae</taxon>
        <taxon>Eurycanthinae</taxon>
        <taxon>Dryococelus</taxon>
    </lineage>
</organism>
<feature type="non-terminal residue" evidence="1">
    <location>
        <position position="404"/>
    </location>
</feature>
<keyword evidence="2" id="KW-1185">Reference proteome</keyword>
<reference evidence="1 2" key="1">
    <citation type="submission" date="2023-02" db="EMBL/GenBank/DDBJ databases">
        <title>LHISI_Scaffold_Assembly.</title>
        <authorList>
            <person name="Stuart O.P."/>
            <person name="Cleave R."/>
            <person name="Magrath M.J.L."/>
            <person name="Mikheyev A.S."/>
        </authorList>
    </citation>
    <scope>NUCLEOTIDE SEQUENCE [LARGE SCALE GENOMIC DNA]</scope>
    <source>
        <strain evidence="1">Daus_M_001</strain>
        <tissue evidence="1">Leg muscle</tissue>
    </source>
</reference>
<proteinExistence type="predicted"/>
<evidence type="ECO:0000313" key="2">
    <source>
        <dbReference type="Proteomes" id="UP001159363"/>
    </source>
</evidence>
<dbReference type="Proteomes" id="UP001159363">
    <property type="component" value="Chromosome 15"/>
</dbReference>
<comment type="caution">
    <text evidence="1">The sequence shown here is derived from an EMBL/GenBank/DDBJ whole genome shotgun (WGS) entry which is preliminary data.</text>
</comment>
<sequence>MLSSVSVVNYFHHPKIKLTVDGLNDWRHLSARLESHVALKTAKTIDRQHQKLLGNEARQWKDILKRLIADIGGSSDKLFGHNNGHYLKLFELFGQFDIIILDCYPDISKTEQMTILVRFFHVTSQMEHIVSKNVISLGIVPVAYDTSSTLTNTVLEILEKIEDPIIWYERQAFRATKKNLDMNKRAFYMPCSSHSLNIVLNDAVMSSQYAVTLSVLKNHFLNLTLKPLSNTRWENRIKALTPLRYQIGQVYDSFVDIGENIDCMTAHEAKSLANLMKDNTFISSFVIWYDVLLHINVVSKSHQSITSDVSDAICTELASELELEDMTVGGTRTARDQSSSHNKARMSLFEIQHYDTNGKRSFSKLTLIKTYLRSAMLQSRLSGLVMISSEHQMAEKIDYAETVK</sequence>
<dbReference type="PANTHER" id="PTHR45749:SF35">
    <property type="entry name" value="AC-LIKE TRANSPOSASE-RELATED"/>
    <property type="match status" value="1"/>
</dbReference>
<dbReference type="EMBL" id="JARBHB010000016">
    <property type="protein sequence ID" value="KAJ8866991.1"/>
    <property type="molecule type" value="Genomic_DNA"/>
</dbReference>
<protein>
    <submittedName>
        <fullName evidence="1">Uncharacterized protein</fullName>
    </submittedName>
</protein>
<evidence type="ECO:0000313" key="1">
    <source>
        <dbReference type="EMBL" id="KAJ8866991.1"/>
    </source>
</evidence>
<accession>A0ABQ9G3D0</accession>
<dbReference type="PANTHER" id="PTHR45749">
    <property type="match status" value="1"/>
</dbReference>